<evidence type="ECO:0000313" key="10">
    <source>
        <dbReference type="Proteomes" id="UP001329430"/>
    </source>
</evidence>
<evidence type="ECO:0000259" key="8">
    <source>
        <dbReference type="PROSITE" id="PS00624"/>
    </source>
</evidence>
<dbReference type="PANTHER" id="PTHR11552">
    <property type="entry name" value="GLUCOSE-METHANOL-CHOLINE GMC OXIDOREDUCTASE"/>
    <property type="match status" value="1"/>
</dbReference>
<feature type="binding site" evidence="5">
    <location>
        <position position="148"/>
    </location>
    <ligand>
        <name>FAD</name>
        <dbReference type="ChEBI" id="CHEBI:57692"/>
    </ligand>
</feature>
<organism evidence="9 10">
    <name type="scientific">Pyrocoelia pectoralis</name>
    <dbReference type="NCBI Taxonomy" id="417401"/>
    <lineage>
        <taxon>Eukaryota</taxon>
        <taxon>Metazoa</taxon>
        <taxon>Ecdysozoa</taxon>
        <taxon>Arthropoda</taxon>
        <taxon>Hexapoda</taxon>
        <taxon>Insecta</taxon>
        <taxon>Pterygota</taxon>
        <taxon>Neoptera</taxon>
        <taxon>Endopterygota</taxon>
        <taxon>Coleoptera</taxon>
        <taxon>Polyphaga</taxon>
        <taxon>Elateriformia</taxon>
        <taxon>Elateroidea</taxon>
        <taxon>Lampyridae</taxon>
        <taxon>Lampyrinae</taxon>
        <taxon>Pyrocoelia</taxon>
    </lineage>
</organism>
<reference evidence="9 10" key="1">
    <citation type="journal article" date="2024" name="Insects">
        <title>An Improved Chromosome-Level Genome Assembly of the Firefly Pyrocoelia pectoralis.</title>
        <authorList>
            <person name="Fu X."/>
            <person name="Meyer-Rochow V.B."/>
            <person name="Ballantyne L."/>
            <person name="Zhu X."/>
        </authorList>
    </citation>
    <scope>NUCLEOTIDE SEQUENCE [LARGE SCALE GENOMIC DNA]</scope>
    <source>
        <strain evidence="9">XCY_ONT2</strain>
    </source>
</reference>
<comment type="cofactor">
    <cofactor evidence="1 5">
        <name>FAD</name>
        <dbReference type="ChEBI" id="CHEBI:57692"/>
    </cofactor>
</comment>
<name>A0AAN7ZF32_9COLE</name>
<dbReference type="InterPro" id="IPR036188">
    <property type="entry name" value="FAD/NAD-bd_sf"/>
</dbReference>
<evidence type="ECO:0000256" key="2">
    <source>
        <dbReference type="ARBA" id="ARBA00010790"/>
    </source>
</evidence>
<accession>A0AAN7ZF32</accession>
<dbReference type="EMBL" id="JAVRBK010000010">
    <property type="protein sequence ID" value="KAK5638316.1"/>
    <property type="molecule type" value="Genomic_DNA"/>
</dbReference>
<dbReference type="GO" id="GO:0050660">
    <property type="term" value="F:flavin adenine dinucleotide binding"/>
    <property type="evidence" value="ECO:0007669"/>
    <property type="project" value="InterPro"/>
</dbReference>
<dbReference type="PROSITE" id="PS00624">
    <property type="entry name" value="GMC_OXRED_2"/>
    <property type="match status" value="1"/>
</dbReference>
<evidence type="ECO:0000256" key="5">
    <source>
        <dbReference type="PIRSR" id="PIRSR000137-2"/>
    </source>
</evidence>
<sequence>MEFTSTCSGTLSGAPLNMFTTLINTLLTTQCLLSTETLYPTDFGSQLKDGDQFDFIVVGSDGDQFDFIVVGSGSAGSVVAGRLSENPNWNVLLLEAGGYPSTGSEIPGAFFSDIADDWGYEYEVTETSCLGFQNQKCVCPRGKVLGGTSTINGMWYLRGNRKDFDSWAEVGNTGWDYDSVLKHYKDVESVDERGGVRLSQTDSSHPFRKVILEAYKEMGYRESDAETPIGYSYKYRNIMDGTRFSTAKAFLTKEKNRKNLRVVLNAQVSKLLLQDLSVTGVEVRVKGQILKIKSTKEVILSCGTINSPQILMNSGIGPEDHLNEVGIPLVKNLKVGKNLQDHVFFIGLHFDISEEALISKTRDDLVDDIYEYFMHKTGRLARSLFDNLVLFPDMTRNEKFPNVMISFQHIYRDDVEEVLKTLQTAIKFSDEVIKSQNENNRKSHSLLYVPSIAYPKSTGEILLRSSNPFDKPKIFLNNLSDENGEDIRLLIEGIRFCQNITKTKAFEVYKPKLVHIDIPNCRQFEPDSDDYWTCILRNMAGSSYHIVGTCKMGPETDTDAVVDPRLRVHGVKGIRVIDASIMPRITSCNINAPTIMIGEKGAGMIKEDWTQ</sequence>
<evidence type="ECO:0000259" key="7">
    <source>
        <dbReference type="PROSITE" id="PS00623"/>
    </source>
</evidence>
<feature type="binding site" evidence="5">
    <location>
        <position position="144"/>
    </location>
    <ligand>
        <name>FAD</name>
        <dbReference type="ChEBI" id="CHEBI:57692"/>
    </ligand>
</feature>
<dbReference type="InterPro" id="IPR007867">
    <property type="entry name" value="GMC_OxRtase_C"/>
</dbReference>
<comment type="similarity">
    <text evidence="2 6">Belongs to the GMC oxidoreductase family.</text>
</comment>
<dbReference type="Gene3D" id="3.50.50.60">
    <property type="entry name" value="FAD/NAD(P)-binding domain"/>
    <property type="match status" value="1"/>
</dbReference>
<feature type="domain" description="Glucose-methanol-choline oxidoreductase N-terminal" evidence="7">
    <location>
        <begin position="142"/>
        <end position="165"/>
    </location>
</feature>
<keyword evidence="3 6" id="KW-0285">Flavoprotein</keyword>
<protein>
    <recommendedName>
        <fullName evidence="7 8">Glucose-methanol-choline oxidoreductase N-terminal domain-containing protein</fullName>
    </recommendedName>
</protein>
<dbReference type="SUPFAM" id="SSF54373">
    <property type="entry name" value="FAD-linked reductases, C-terminal domain"/>
    <property type="match status" value="1"/>
</dbReference>
<dbReference type="GO" id="GO:0016614">
    <property type="term" value="F:oxidoreductase activity, acting on CH-OH group of donors"/>
    <property type="evidence" value="ECO:0007669"/>
    <property type="project" value="InterPro"/>
</dbReference>
<dbReference type="Pfam" id="PF00732">
    <property type="entry name" value="GMC_oxred_N"/>
    <property type="match status" value="1"/>
</dbReference>
<dbReference type="AlphaFoldDB" id="A0AAN7ZF32"/>
<evidence type="ECO:0000256" key="6">
    <source>
        <dbReference type="RuleBase" id="RU003968"/>
    </source>
</evidence>
<dbReference type="InterPro" id="IPR012132">
    <property type="entry name" value="GMC_OxRdtase"/>
</dbReference>
<feature type="binding site" evidence="5">
    <location>
        <position position="268"/>
    </location>
    <ligand>
        <name>FAD</name>
        <dbReference type="ChEBI" id="CHEBI:57692"/>
    </ligand>
</feature>
<feature type="domain" description="Glucose-methanol-choline oxidoreductase N-terminal" evidence="8">
    <location>
        <begin position="303"/>
        <end position="317"/>
    </location>
</feature>
<evidence type="ECO:0000256" key="3">
    <source>
        <dbReference type="ARBA" id="ARBA00022630"/>
    </source>
</evidence>
<dbReference type="SUPFAM" id="SSF51905">
    <property type="entry name" value="FAD/NAD(P)-binding domain"/>
    <property type="match status" value="1"/>
</dbReference>
<comment type="caution">
    <text evidence="9">The sequence shown here is derived from an EMBL/GenBank/DDBJ whole genome shotgun (WGS) entry which is preliminary data.</text>
</comment>
<gene>
    <name evidence="9" type="ORF">RI129_012611</name>
</gene>
<keyword evidence="4 5" id="KW-0274">FAD</keyword>
<dbReference type="Proteomes" id="UP001329430">
    <property type="component" value="Chromosome 10"/>
</dbReference>
<keyword evidence="10" id="KW-1185">Reference proteome</keyword>
<evidence type="ECO:0000313" key="9">
    <source>
        <dbReference type="EMBL" id="KAK5638316.1"/>
    </source>
</evidence>
<evidence type="ECO:0000256" key="4">
    <source>
        <dbReference type="ARBA" id="ARBA00022827"/>
    </source>
</evidence>
<dbReference type="PIRSF" id="PIRSF000137">
    <property type="entry name" value="Alcohol_oxidase"/>
    <property type="match status" value="1"/>
</dbReference>
<dbReference type="Pfam" id="PF05199">
    <property type="entry name" value="GMC_oxred_C"/>
    <property type="match status" value="1"/>
</dbReference>
<evidence type="ECO:0000256" key="1">
    <source>
        <dbReference type="ARBA" id="ARBA00001974"/>
    </source>
</evidence>
<dbReference type="PANTHER" id="PTHR11552:SF147">
    <property type="entry name" value="CHOLINE DEHYDROGENASE, MITOCHONDRIAL"/>
    <property type="match status" value="1"/>
</dbReference>
<proteinExistence type="inferred from homology"/>
<dbReference type="Gene3D" id="3.30.560.10">
    <property type="entry name" value="Glucose Oxidase, domain 3"/>
    <property type="match status" value="1"/>
</dbReference>
<dbReference type="PROSITE" id="PS00623">
    <property type="entry name" value="GMC_OXRED_1"/>
    <property type="match status" value="1"/>
</dbReference>
<dbReference type="InterPro" id="IPR000172">
    <property type="entry name" value="GMC_OxRdtase_N"/>
</dbReference>